<evidence type="ECO:0000256" key="1">
    <source>
        <dbReference type="SAM" id="MobiDB-lite"/>
    </source>
</evidence>
<dbReference type="PANTHER" id="PTHR31286:SF173">
    <property type="entry name" value="DUF4283 DOMAIN-CONTAINING PROTEIN"/>
    <property type="match status" value="1"/>
</dbReference>
<evidence type="ECO:0000313" key="2">
    <source>
        <dbReference type="EMBL" id="MBA0596694.1"/>
    </source>
</evidence>
<dbReference type="PANTHER" id="PTHR31286">
    <property type="entry name" value="GLYCINE-RICH CELL WALL STRUCTURAL PROTEIN 1.8-LIKE"/>
    <property type="match status" value="1"/>
</dbReference>
<accession>A0A7J8Q573</accession>
<reference evidence="2 3" key="1">
    <citation type="journal article" date="2019" name="Genome Biol. Evol.">
        <title>Insights into the evolution of the New World diploid cottons (Gossypium, subgenus Houzingenia) based on genome sequencing.</title>
        <authorList>
            <person name="Grover C.E."/>
            <person name="Arick M.A. 2nd"/>
            <person name="Thrash A."/>
            <person name="Conover J.L."/>
            <person name="Sanders W.S."/>
            <person name="Peterson D.G."/>
            <person name="Frelichowski J.E."/>
            <person name="Scheffler J.A."/>
            <person name="Scheffler B.E."/>
            <person name="Wendel J.F."/>
        </authorList>
    </citation>
    <scope>NUCLEOTIDE SEQUENCE [LARGE SCALE GENOMIC DNA]</scope>
    <source>
        <strain evidence="2">8</strain>
        <tissue evidence="2">Leaf</tissue>
    </source>
</reference>
<sequence>MMIDLSSEQPTSWKDKLVNQSSKDVFNGSEGKEDLDIWDGDIQKSIVNGVSSITFSERIHQIENGYFLAYLSVVMAWIRFLGLPGYLYTHKIITEIGEMVGKVVKLHMNTDNRARGRFARMAVYVDLEKPLVSYILINGRKQNAEYESLSTIYFHCGRYGHVENFCSFRNFGPTGEKKNAMPGMTTENRNTAVDDSEKKEGIYGPWMIVERKLRRKFRENVQNSLSNQESEKEGSCFRVINNRDLYKDDYEGDLSDSRRSKWKEIMNGNFLGKDSASHYNGRIQLRLQSDTNAEMDLHLEGEASTFWADLKSDGRDRNEVVVEVRSLDFAKHSAVVFHESNNSKNKNSAPSSNNTLGLSPLGFSGSGKGFRNRGRRITKKHNKIHHGNNIRFKTSKVQRAPLKESMEQLAESISAFSKNIFDAEVFIESDEQKEGVNIPGQ</sequence>
<evidence type="ECO:0000313" key="3">
    <source>
        <dbReference type="Proteomes" id="UP000593578"/>
    </source>
</evidence>
<name>A0A7J8Q573_GOSRA</name>
<comment type="caution">
    <text evidence="2">The sequence shown here is derived from an EMBL/GenBank/DDBJ whole genome shotgun (WGS) entry which is preliminary data.</text>
</comment>
<organism evidence="2 3">
    <name type="scientific">Gossypium raimondii</name>
    <name type="common">Peruvian cotton</name>
    <name type="synonym">Gossypium klotzschianum subsp. raimondii</name>
    <dbReference type="NCBI Taxonomy" id="29730"/>
    <lineage>
        <taxon>Eukaryota</taxon>
        <taxon>Viridiplantae</taxon>
        <taxon>Streptophyta</taxon>
        <taxon>Embryophyta</taxon>
        <taxon>Tracheophyta</taxon>
        <taxon>Spermatophyta</taxon>
        <taxon>Magnoliopsida</taxon>
        <taxon>eudicotyledons</taxon>
        <taxon>Gunneridae</taxon>
        <taxon>Pentapetalae</taxon>
        <taxon>rosids</taxon>
        <taxon>malvids</taxon>
        <taxon>Malvales</taxon>
        <taxon>Malvaceae</taxon>
        <taxon>Malvoideae</taxon>
        <taxon>Gossypium</taxon>
    </lineage>
</organism>
<feature type="compositionally biased region" description="Basic residues" evidence="1">
    <location>
        <begin position="370"/>
        <end position="379"/>
    </location>
</feature>
<feature type="region of interest" description="Disordered" evidence="1">
    <location>
        <begin position="339"/>
        <end position="379"/>
    </location>
</feature>
<protein>
    <recommendedName>
        <fullName evidence="4">DUF4283 domain-containing protein</fullName>
    </recommendedName>
</protein>
<feature type="compositionally biased region" description="Low complexity" evidence="1">
    <location>
        <begin position="340"/>
        <end position="363"/>
    </location>
</feature>
<proteinExistence type="predicted"/>
<dbReference type="AlphaFoldDB" id="A0A7J8Q573"/>
<dbReference type="Proteomes" id="UP000593578">
    <property type="component" value="Unassembled WGS sequence"/>
</dbReference>
<dbReference type="InterPro" id="IPR040256">
    <property type="entry name" value="At4g02000-like"/>
</dbReference>
<gene>
    <name evidence="2" type="ORF">Gorai_013504</name>
</gene>
<evidence type="ECO:0008006" key="4">
    <source>
        <dbReference type="Google" id="ProtNLM"/>
    </source>
</evidence>
<dbReference type="EMBL" id="JABEZZ010000009">
    <property type="protein sequence ID" value="MBA0596694.1"/>
    <property type="molecule type" value="Genomic_DNA"/>
</dbReference>